<dbReference type="RefSeq" id="WP_184283857.1">
    <property type="nucleotide sequence ID" value="NZ_BAAAPG010000001.1"/>
</dbReference>
<sequence length="299" mass="32474">MHDDQREIDEQVVRELVDEQFPEWRSLSIRPVPGFGTVNAIFRIGEDYTARFPLTGEAGPTADTLRREATALAELADACPFAAPQPVAAGRPGAGYPLPWSVQTWIPGAVATPDSVSRSAAFAGDLARLVRALREAPTRGRAFGGRGRGGDLRDSDDWMATCLKESVDLLPVDRLHALWERMRTLPAPGRVAMTHGDLIPGNLLVRGDRLVGVLDGGGFGPTDPALDLVAGWHLLDTDARAVFRAGIGSDDLEWRRGAAWAFQQAMGLVWYYRHSNPAMSALGRSTLHRLLGDDHIGRA</sequence>
<dbReference type="EMBL" id="JACHMU010000001">
    <property type="protein sequence ID" value="MBB5743873.1"/>
    <property type="molecule type" value="Genomic_DNA"/>
</dbReference>
<dbReference type="InterPro" id="IPR011009">
    <property type="entry name" value="Kinase-like_dom_sf"/>
</dbReference>
<gene>
    <name evidence="2" type="ORF">HD600_002370</name>
</gene>
<organism evidence="2 3">
    <name type="scientific">Microbacterium ginsengiterrae</name>
    <dbReference type="NCBI Taxonomy" id="546115"/>
    <lineage>
        <taxon>Bacteria</taxon>
        <taxon>Bacillati</taxon>
        <taxon>Actinomycetota</taxon>
        <taxon>Actinomycetes</taxon>
        <taxon>Micrococcales</taxon>
        <taxon>Microbacteriaceae</taxon>
        <taxon>Microbacterium</taxon>
    </lineage>
</organism>
<dbReference type="PANTHER" id="PTHR21310">
    <property type="entry name" value="AMINOGLYCOSIDE PHOSPHOTRANSFERASE-RELATED-RELATED"/>
    <property type="match status" value="1"/>
</dbReference>
<keyword evidence="3" id="KW-1185">Reference proteome</keyword>
<comment type="caution">
    <text evidence="2">The sequence shown here is derived from an EMBL/GenBank/DDBJ whole genome shotgun (WGS) entry which is preliminary data.</text>
</comment>
<dbReference type="PANTHER" id="PTHR21310:SF42">
    <property type="entry name" value="BIFUNCTIONAL AAC_APH"/>
    <property type="match status" value="1"/>
</dbReference>
<proteinExistence type="predicted"/>
<keyword evidence="2" id="KW-0808">Transferase</keyword>
<accession>A0A7W9CDZ7</accession>
<keyword evidence="2" id="KW-0418">Kinase</keyword>
<dbReference type="Pfam" id="PF01636">
    <property type="entry name" value="APH"/>
    <property type="match status" value="1"/>
</dbReference>
<dbReference type="InterPro" id="IPR051678">
    <property type="entry name" value="AGP_Transferase"/>
</dbReference>
<feature type="domain" description="Aminoglycoside phosphotransferase" evidence="1">
    <location>
        <begin position="39"/>
        <end position="260"/>
    </location>
</feature>
<dbReference type="Gene3D" id="3.90.1200.10">
    <property type="match status" value="1"/>
</dbReference>
<dbReference type="InterPro" id="IPR002575">
    <property type="entry name" value="Aminoglycoside_PTrfase"/>
</dbReference>
<protein>
    <submittedName>
        <fullName evidence="2">Aminoglycoside phosphotransferase (APT) family kinase protein</fullName>
    </submittedName>
</protein>
<dbReference type="GO" id="GO:0016301">
    <property type="term" value="F:kinase activity"/>
    <property type="evidence" value="ECO:0007669"/>
    <property type="project" value="UniProtKB-KW"/>
</dbReference>
<evidence type="ECO:0000259" key="1">
    <source>
        <dbReference type="Pfam" id="PF01636"/>
    </source>
</evidence>
<evidence type="ECO:0000313" key="3">
    <source>
        <dbReference type="Proteomes" id="UP000517712"/>
    </source>
</evidence>
<dbReference type="CDD" id="cd05155">
    <property type="entry name" value="APH_ChoK_like_1"/>
    <property type="match status" value="1"/>
</dbReference>
<name>A0A7W9CDZ7_9MICO</name>
<evidence type="ECO:0000313" key="2">
    <source>
        <dbReference type="EMBL" id="MBB5743873.1"/>
    </source>
</evidence>
<dbReference type="Gene3D" id="3.30.200.20">
    <property type="entry name" value="Phosphorylase Kinase, domain 1"/>
    <property type="match status" value="1"/>
</dbReference>
<reference evidence="2 3" key="1">
    <citation type="submission" date="2020-08" db="EMBL/GenBank/DDBJ databases">
        <title>Sequencing the genomes of 1000 actinobacteria strains.</title>
        <authorList>
            <person name="Klenk H.-P."/>
        </authorList>
    </citation>
    <scope>NUCLEOTIDE SEQUENCE [LARGE SCALE GENOMIC DNA]</scope>
    <source>
        <strain evidence="2 3">DSM 24823</strain>
    </source>
</reference>
<dbReference type="AlphaFoldDB" id="A0A7W9CDZ7"/>
<dbReference type="SUPFAM" id="SSF56112">
    <property type="entry name" value="Protein kinase-like (PK-like)"/>
    <property type="match status" value="1"/>
</dbReference>
<dbReference type="Proteomes" id="UP000517712">
    <property type="component" value="Unassembled WGS sequence"/>
</dbReference>